<keyword evidence="2" id="KW-0812">Transmembrane</keyword>
<organism evidence="3 4">
    <name type="scientific">Virgisporangium aurantiacum</name>
    <dbReference type="NCBI Taxonomy" id="175570"/>
    <lineage>
        <taxon>Bacteria</taxon>
        <taxon>Bacillati</taxon>
        <taxon>Actinomycetota</taxon>
        <taxon>Actinomycetes</taxon>
        <taxon>Micromonosporales</taxon>
        <taxon>Micromonosporaceae</taxon>
        <taxon>Virgisporangium</taxon>
    </lineage>
</organism>
<comment type="caution">
    <text evidence="3">The sequence shown here is derived from an EMBL/GenBank/DDBJ whole genome shotgun (WGS) entry which is preliminary data.</text>
</comment>
<keyword evidence="2" id="KW-0472">Membrane</keyword>
<evidence type="ECO:0008006" key="5">
    <source>
        <dbReference type="Google" id="ProtNLM"/>
    </source>
</evidence>
<keyword evidence="2" id="KW-1133">Transmembrane helix</keyword>
<name>A0A8J4E803_9ACTN</name>
<feature type="transmembrane region" description="Helical" evidence="2">
    <location>
        <begin position="49"/>
        <end position="67"/>
    </location>
</feature>
<proteinExistence type="predicted"/>
<gene>
    <name evidence="3" type="ORF">Vau01_123700</name>
</gene>
<evidence type="ECO:0000256" key="1">
    <source>
        <dbReference type="SAM" id="MobiDB-lite"/>
    </source>
</evidence>
<sequence length="119" mass="12554">MDLRLLGQAMGMFAVTNIDDILILALFFGQAASAGAGRAGAIRVVLGQYLGFIAILVAAVVGALGAGLLPESVVPYLGLLPLLLGLRAAWQAWRDHRNGDDDTDDPPRPVGRAFCRSPR</sequence>
<evidence type="ECO:0000256" key="2">
    <source>
        <dbReference type="SAM" id="Phobius"/>
    </source>
</evidence>
<keyword evidence="4" id="KW-1185">Reference proteome</keyword>
<feature type="region of interest" description="Disordered" evidence="1">
    <location>
        <begin position="96"/>
        <end position="119"/>
    </location>
</feature>
<dbReference type="InterPro" id="IPR004676">
    <property type="entry name" value="Cd-R_transporter"/>
</dbReference>
<evidence type="ECO:0000313" key="4">
    <source>
        <dbReference type="Proteomes" id="UP000612585"/>
    </source>
</evidence>
<dbReference type="Pfam" id="PF03596">
    <property type="entry name" value="Cad"/>
    <property type="match status" value="1"/>
</dbReference>
<feature type="transmembrane region" description="Helical" evidence="2">
    <location>
        <begin position="73"/>
        <end position="90"/>
    </location>
</feature>
<accession>A0A8J4E803</accession>
<dbReference type="RefSeq" id="WP_275424068.1">
    <property type="nucleotide sequence ID" value="NZ_BOPG01000133.1"/>
</dbReference>
<evidence type="ECO:0000313" key="3">
    <source>
        <dbReference type="EMBL" id="GIJ64854.1"/>
    </source>
</evidence>
<dbReference type="AlphaFoldDB" id="A0A8J4E803"/>
<dbReference type="EMBL" id="BOPG01000133">
    <property type="protein sequence ID" value="GIJ64854.1"/>
    <property type="molecule type" value="Genomic_DNA"/>
</dbReference>
<reference evidence="3" key="1">
    <citation type="submission" date="2021-01" db="EMBL/GenBank/DDBJ databases">
        <title>Whole genome shotgun sequence of Virgisporangium aurantiacum NBRC 16421.</title>
        <authorList>
            <person name="Komaki H."/>
            <person name="Tamura T."/>
        </authorList>
    </citation>
    <scope>NUCLEOTIDE SEQUENCE</scope>
    <source>
        <strain evidence="3">NBRC 16421</strain>
    </source>
</reference>
<dbReference type="Proteomes" id="UP000612585">
    <property type="component" value="Unassembled WGS sequence"/>
</dbReference>
<protein>
    <recommendedName>
        <fullName evidence="5">Cadmium resistance transporter</fullName>
    </recommendedName>
</protein>